<organism evidence="1 2">
    <name type="scientific">Nannocystis pusilla</name>
    <dbReference type="NCBI Taxonomy" id="889268"/>
    <lineage>
        <taxon>Bacteria</taxon>
        <taxon>Pseudomonadati</taxon>
        <taxon>Myxococcota</taxon>
        <taxon>Polyangia</taxon>
        <taxon>Nannocystales</taxon>
        <taxon>Nannocystaceae</taxon>
        <taxon>Nannocystis</taxon>
    </lineage>
</organism>
<sequence length="352" mass="37598">MKSNNSSSTRGRIMGGKNIVMFAVAVASWGCHGGNAPGDQHSAVKQREDSGLLAMWQRYPMADWGFHTGDVRASTRAQALVAGWWGGGLGGDESSAAIYRWRSTGGLQRVHKGPGAVLALAEDDSGGWALARPSFGEYVLLHSNDGGASWRPRASVPTKSARGLVVADGSLWLYGSRDLLRSRDGGQSWDPISPPVDIGIRTRLAAQGGRLMVYGDTLVWTDDGGQHWTTDLMGERVSAIDGEWVSVMRNSSPIVARVRDGALEDGPAIPTTGEPVHLSVEGATIRVLSKPATTSPGEIYEGWIYLHSEDDGSTWRECRLWASIGKIHPPGALPSGAGFVVSRGGELLVFNR</sequence>
<dbReference type="Gene3D" id="2.130.10.10">
    <property type="entry name" value="YVTN repeat-like/Quinoprotein amine dehydrogenase"/>
    <property type="match status" value="1"/>
</dbReference>
<evidence type="ECO:0008006" key="3">
    <source>
        <dbReference type="Google" id="ProtNLM"/>
    </source>
</evidence>
<dbReference type="RefSeq" id="WP_224193862.1">
    <property type="nucleotide sequence ID" value="NZ_JAIRAU010000028.1"/>
</dbReference>
<dbReference type="CDD" id="cd15482">
    <property type="entry name" value="Sialidase_non-viral"/>
    <property type="match status" value="1"/>
</dbReference>
<proteinExistence type="predicted"/>
<gene>
    <name evidence="1" type="ORF">K7C98_22890</name>
</gene>
<keyword evidence="2" id="KW-1185">Reference proteome</keyword>
<accession>A0ABS7TV68</accession>
<dbReference type="EMBL" id="JAIRAU010000028">
    <property type="protein sequence ID" value="MBZ5712101.1"/>
    <property type="molecule type" value="Genomic_DNA"/>
</dbReference>
<comment type="caution">
    <text evidence="1">The sequence shown here is derived from an EMBL/GenBank/DDBJ whole genome shotgun (WGS) entry which is preliminary data.</text>
</comment>
<reference evidence="1" key="1">
    <citation type="submission" date="2021-08" db="EMBL/GenBank/DDBJ databases">
        <authorList>
            <person name="Stevens D.C."/>
        </authorList>
    </citation>
    <scope>NUCLEOTIDE SEQUENCE</scope>
    <source>
        <strain evidence="1">DSM 53165</strain>
    </source>
</reference>
<protein>
    <recommendedName>
        <fullName evidence="3">Photosynthesis system II assembly factor Ycf48/Hcf136-like domain-containing protein</fullName>
    </recommendedName>
</protein>
<evidence type="ECO:0000313" key="2">
    <source>
        <dbReference type="Proteomes" id="UP001139031"/>
    </source>
</evidence>
<evidence type="ECO:0000313" key="1">
    <source>
        <dbReference type="EMBL" id="MBZ5712101.1"/>
    </source>
</evidence>
<dbReference type="InterPro" id="IPR015943">
    <property type="entry name" value="WD40/YVTN_repeat-like_dom_sf"/>
</dbReference>
<name>A0ABS7TV68_9BACT</name>
<dbReference type="Proteomes" id="UP001139031">
    <property type="component" value="Unassembled WGS sequence"/>
</dbReference>
<dbReference type="SUPFAM" id="SSF110296">
    <property type="entry name" value="Oligoxyloglucan reducing end-specific cellobiohydrolase"/>
    <property type="match status" value="1"/>
</dbReference>